<comment type="caution">
    <text evidence="1">The sequence shown here is derived from an EMBL/GenBank/DDBJ whole genome shotgun (WGS) entry which is preliminary data.</text>
</comment>
<name>A0ABR8E2N1_9NOSO</name>
<dbReference type="RefSeq" id="WP_190945663.1">
    <property type="nucleotide sequence ID" value="NZ_JACJSI010000197.1"/>
</dbReference>
<dbReference type="Proteomes" id="UP000623440">
    <property type="component" value="Unassembled WGS sequence"/>
</dbReference>
<gene>
    <name evidence="1" type="ORF">H6G97_37285</name>
</gene>
<accession>A0ABR8E2N1</accession>
<proteinExistence type="predicted"/>
<dbReference type="EMBL" id="JACJSI010000197">
    <property type="protein sequence ID" value="MBD2534810.1"/>
    <property type="molecule type" value="Genomic_DNA"/>
</dbReference>
<reference evidence="1 2" key="1">
    <citation type="journal article" date="2020" name="ISME J.">
        <title>Comparative genomics reveals insights into cyanobacterial evolution and habitat adaptation.</title>
        <authorList>
            <person name="Chen M.Y."/>
            <person name="Teng W.K."/>
            <person name="Zhao L."/>
            <person name="Hu C.X."/>
            <person name="Zhou Y.K."/>
            <person name="Han B.P."/>
            <person name="Song L.R."/>
            <person name="Shu W.S."/>
        </authorList>
    </citation>
    <scope>NUCLEOTIDE SEQUENCE [LARGE SCALE GENOMIC DNA]</scope>
    <source>
        <strain evidence="1 2">FACHB-838</strain>
    </source>
</reference>
<evidence type="ECO:0000313" key="2">
    <source>
        <dbReference type="Proteomes" id="UP000623440"/>
    </source>
</evidence>
<sequence>MVIPSAKSLSAGFISVSIATWSQRFALPIDYCATNPPSTINVSPVMNDDDLSESYVATGSNGLCGVR</sequence>
<organism evidence="1 2">
    <name type="scientific">Nostoc flagelliforme FACHB-838</name>
    <dbReference type="NCBI Taxonomy" id="2692904"/>
    <lineage>
        <taxon>Bacteria</taxon>
        <taxon>Bacillati</taxon>
        <taxon>Cyanobacteriota</taxon>
        <taxon>Cyanophyceae</taxon>
        <taxon>Nostocales</taxon>
        <taxon>Nostocaceae</taxon>
        <taxon>Nostoc</taxon>
    </lineage>
</organism>
<keyword evidence="2" id="KW-1185">Reference proteome</keyword>
<evidence type="ECO:0000313" key="1">
    <source>
        <dbReference type="EMBL" id="MBD2534810.1"/>
    </source>
</evidence>
<protein>
    <submittedName>
        <fullName evidence="1">Uncharacterized protein</fullName>
    </submittedName>
</protein>